<organism evidence="1 2">
    <name type="scientific">Ectobacillus antri</name>
    <dbReference type="NCBI Taxonomy" id="2486280"/>
    <lineage>
        <taxon>Bacteria</taxon>
        <taxon>Bacillati</taxon>
        <taxon>Bacillota</taxon>
        <taxon>Bacilli</taxon>
        <taxon>Bacillales</taxon>
        <taxon>Bacillaceae</taxon>
        <taxon>Ectobacillus</taxon>
    </lineage>
</organism>
<protein>
    <submittedName>
        <fullName evidence="1">Uncharacterized protein</fullName>
    </submittedName>
</protein>
<name>A0ABT6H891_9BACI</name>
<dbReference type="Proteomes" id="UP001218246">
    <property type="component" value="Unassembled WGS sequence"/>
</dbReference>
<dbReference type="EMBL" id="JARULN010000030">
    <property type="protein sequence ID" value="MDG5755484.1"/>
    <property type="molecule type" value="Genomic_DNA"/>
</dbReference>
<dbReference type="RefSeq" id="WP_164464320.1">
    <property type="nucleotide sequence ID" value="NZ_JARRRY010000030.1"/>
</dbReference>
<gene>
    <name evidence="1" type="ORF">P6P90_16430</name>
</gene>
<sequence>MWLGKQGYLGAILFTNESGKYVRSINTLPLFDPPVLGRTLDTEKLHAIVNEHFAL</sequence>
<proteinExistence type="predicted"/>
<accession>A0ABT6H891</accession>
<evidence type="ECO:0000313" key="2">
    <source>
        <dbReference type="Proteomes" id="UP001218246"/>
    </source>
</evidence>
<reference evidence="1 2" key="1">
    <citation type="submission" date="2023-04" db="EMBL/GenBank/DDBJ databases">
        <title>Ectobacillus antri isolated from activated sludge.</title>
        <authorList>
            <person name="Yan P."/>
            <person name="Liu X."/>
        </authorList>
    </citation>
    <scope>NUCLEOTIDE SEQUENCE [LARGE SCALE GENOMIC DNA]</scope>
    <source>
        <strain evidence="1 2">C18H</strain>
    </source>
</reference>
<evidence type="ECO:0000313" key="1">
    <source>
        <dbReference type="EMBL" id="MDG5755484.1"/>
    </source>
</evidence>
<keyword evidence="2" id="KW-1185">Reference proteome</keyword>
<comment type="caution">
    <text evidence="1">The sequence shown here is derived from an EMBL/GenBank/DDBJ whole genome shotgun (WGS) entry which is preliminary data.</text>
</comment>